<dbReference type="AlphaFoldDB" id="A0AAV2SFT4"/>
<dbReference type="PROSITE" id="PS50822">
    <property type="entry name" value="PIWI"/>
    <property type="match status" value="1"/>
</dbReference>
<sequence length="397" mass="45297">QIKTIYNGYNGTVFDVSKHSAYDLGMTWWIQESIFDKKQLNFKILDKRRNESKIDEVQVQGTVADYLSYKYSAKIKFKELNCLQLLPETKKKFVPIELCEIPDGVIVKKSLSDDEKRNFMKQSGGSSTIVNERLRKTERILKEQNYNNSSPTVKSLQMTISEKPVETDGRVLPTTMLQMKNKGMTDCDIEPCEGEWNPRNHIFFHPAKLTSWAVFNYSRLLKQDQVMMFVKKLTKMAKERGCEMNLPIYKEKGSNPNPSGDFSKLFSEKKDLKFILVVLPKEKKKGEIYDKVKFAGDREVKILTAVVQESNVGKKSGATISNVLQKMNAKLGGVSTVLKQNEILFAMNKENHVMFVGIDVNHPPSGDNSTPSLAAVVGSMDQHVSQYALELRHQRHR</sequence>
<organism evidence="3 4">
    <name type="scientific">Meganyctiphanes norvegica</name>
    <name type="common">Northern krill</name>
    <name type="synonym">Thysanopoda norvegica</name>
    <dbReference type="NCBI Taxonomy" id="48144"/>
    <lineage>
        <taxon>Eukaryota</taxon>
        <taxon>Metazoa</taxon>
        <taxon>Ecdysozoa</taxon>
        <taxon>Arthropoda</taxon>
        <taxon>Crustacea</taxon>
        <taxon>Multicrustacea</taxon>
        <taxon>Malacostraca</taxon>
        <taxon>Eumalacostraca</taxon>
        <taxon>Eucarida</taxon>
        <taxon>Euphausiacea</taxon>
        <taxon>Euphausiidae</taxon>
        <taxon>Meganyctiphanes</taxon>
    </lineage>
</organism>
<dbReference type="Gene3D" id="2.170.260.10">
    <property type="entry name" value="paz domain"/>
    <property type="match status" value="1"/>
</dbReference>
<evidence type="ECO:0000259" key="1">
    <source>
        <dbReference type="PROSITE" id="PS50821"/>
    </source>
</evidence>
<dbReference type="Pfam" id="PF02171">
    <property type="entry name" value="Piwi"/>
    <property type="match status" value="1"/>
</dbReference>
<dbReference type="InterPro" id="IPR012337">
    <property type="entry name" value="RNaseH-like_sf"/>
</dbReference>
<gene>
    <name evidence="3" type="ORF">MNOR_LOCUS36228</name>
</gene>
<proteinExistence type="predicted"/>
<dbReference type="Proteomes" id="UP001497623">
    <property type="component" value="Unassembled WGS sequence"/>
</dbReference>
<dbReference type="Pfam" id="PF02170">
    <property type="entry name" value="PAZ"/>
    <property type="match status" value="1"/>
</dbReference>
<evidence type="ECO:0000313" key="3">
    <source>
        <dbReference type="EMBL" id="CAL4187837.1"/>
    </source>
</evidence>
<name>A0AAV2SFT4_MEGNR</name>
<dbReference type="InterPro" id="IPR032473">
    <property type="entry name" value="Argonaute_Mid_dom"/>
</dbReference>
<feature type="non-terminal residue" evidence="3">
    <location>
        <position position="1"/>
    </location>
</feature>
<dbReference type="Gene3D" id="3.40.50.2300">
    <property type="match status" value="1"/>
</dbReference>
<dbReference type="Pfam" id="PF16487">
    <property type="entry name" value="ArgoMid"/>
    <property type="match status" value="1"/>
</dbReference>
<comment type="caution">
    <text evidence="3">The sequence shown here is derived from an EMBL/GenBank/DDBJ whole genome shotgun (WGS) entry which is preliminary data.</text>
</comment>
<dbReference type="GO" id="GO:0003723">
    <property type="term" value="F:RNA binding"/>
    <property type="evidence" value="ECO:0007669"/>
    <property type="project" value="InterPro"/>
</dbReference>
<dbReference type="EMBL" id="CAXKWB010064576">
    <property type="protein sequence ID" value="CAL4187837.1"/>
    <property type="molecule type" value="Genomic_DNA"/>
</dbReference>
<accession>A0AAV2SFT4</accession>
<dbReference type="Gene3D" id="3.30.420.10">
    <property type="entry name" value="Ribonuclease H-like superfamily/Ribonuclease H"/>
    <property type="match status" value="1"/>
</dbReference>
<keyword evidence="4" id="KW-1185">Reference proteome</keyword>
<dbReference type="InterPro" id="IPR036085">
    <property type="entry name" value="PAZ_dom_sf"/>
</dbReference>
<evidence type="ECO:0000259" key="2">
    <source>
        <dbReference type="PROSITE" id="PS50822"/>
    </source>
</evidence>
<dbReference type="PROSITE" id="PS50821">
    <property type="entry name" value="PAZ"/>
    <property type="match status" value="1"/>
</dbReference>
<reference evidence="3 4" key="1">
    <citation type="submission" date="2024-05" db="EMBL/GenBank/DDBJ databases">
        <authorList>
            <person name="Wallberg A."/>
        </authorList>
    </citation>
    <scope>NUCLEOTIDE SEQUENCE [LARGE SCALE GENOMIC DNA]</scope>
</reference>
<dbReference type="GO" id="GO:0034587">
    <property type="term" value="P:piRNA processing"/>
    <property type="evidence" value="ECO:0007669"/>
    <property type="project" value="UniProtKB-ARBA"/>
</dbReference>
<dbReference type="InterPro" id="IPR003165">
    <property type="entry name" value="Piwi"/>
</dbReference>
<dbReference type="InterPro" id="IPR003100">
    <property type="entry name" value="PAZ_dom"/>
</dbReference>
<evidence type="ECO:0000313" key="4">
    <source>
        <dbReference type="Proteomes" id="UP001497623"/>
    </source>
</evidence>
<feature type="non-terminal residue" evidence="3">
    <location>
        <position position="397"/>
    </location>
</feature>
<feature type="domain" description="Piwi" evidence="2">
    <location>
        <begin position="274"/>
        <end position="381"/>
    </location>
</feature>
<dbReference type="SUPFAM" id="SSF101690">
    <property type="entry name" value="PAZ domain"/>
    <property type="match status" value="1"/>
</dbReference>
<dbReference type="SUPFAM" id="SSF53098">
    <property type="entry name" value="Ribonuclease H-like"/>
    <property type="match status" value="1"/>
</dbReference>
<feature type="domain" description="PAZ" evidence="1">
    <location>
        <begin position="1"/>
        <end position="103"/>
    </location>
</feature>
<dbReference type="PANTHER" id="PTHR22891">
    <property type="entry name" value="EUKARYOTIC TRANSLATION INITIATION FACTOR 2C"/>
    <property type="match status" value="1"/>
</dbReference>
<protein>
    <submittedName>
        <fullName evidence="3">Uncharacterized protein</fullName>
    </submittedName>
</protein>
<dbReference type="InterPro" id="IPR036397">
    <property type="entry name" value="RNaseH_sf"/>
</dbReference>